<dbReference type="PANTHER" id="PTHR44259:SF107">
    <property type="entry name" value="F-BOX PROTEIN SKIP23-LIKE"/>
    <property type="match status" value="1"/>
</dbReference>
<accession>A0A1R3G6Q4</accession>
<dbReference type="InterPro" id="IPR050942">
    <property type="entry name" value="F-box_BR-signaling"/>
</dbReference>
<sequence>MMSDSFDFKELESASSEVFRNWANLPCDLLSYIASKTHPSMQDFVRMSAVCRPWQASLKDPKPKFPICLMLGEKEDDNDNRRCFVTASEDKVMEFELSEIRKRRCWGSPFGWIATYGLDDEIGLFNPLTKAYLSLPPLGDRALEVEDMDRSKESLGLKFIFKLLLSSCPTSPDCIVMAIYGSACDLTFTRMGDEAWTPIESNRSISDVTYFNGNFFAVTILGELLICQGLEGPSPKAVEFADPPPQFEKFEVADFLKYMVELDGHLCMIGRKHGRYRYDNEEDGIVIENCCSTEGFGMVRLDIDTRNWDEISSLGDRSLFLGNCCTFTILASDYYGCISNCIYFTYDFLYEGYHDLEGTNCGGGLDTGIYHCDDKETLIRLPDVGDDDQPFRSIFSPPIWILPSSH</sequence>
<name>A0A1R3G6Q4_COCAP</name>
<evidence type="ECO:0000313" key="2">
    <source>
        <dbReference type="EMBL" id="OMO53763.1"/>
    </source>
</evidence>
<dbReference type="InterPro" id="IPR036047">
    <property type="entry name" value="F-box-like_dom_sf"/>
</dbReference>
<evidence type="ECO:0000259" key="1">
    <source>
        <dbReference type="Pfam" id="PF03478"/>
    </source>
</evidence>
<dbReference type="STRING" id="210143.A0A1R3G6Q4"/>
<dbReference type="Gene3D" id="1.20.1280.50">
    <property type="match status" value="1"/>
</dbReference>
<dbReference type="OrthoDB" id="963688at2759"/>
<dbReference type="AlphaFoldDB" id="A0A1R3G6Q4"/>
<dbReference type="Proteomes" id="UP000188268">
    <property type="component" value="Unassembled WGS sequence"/>
</dbReference>
<comment type="caution">
    <text evidence="2">The sequence shown here is derived from an EMBL/GenBank/DDBJ whole genome shotgun (WGS) entry which is preliminary data.</text>
</comment>
<keyword evidence="3" id="KW-1185">Reference proteome</keyword>
<feature type="domain" description="KIB1-4 beta-propeller" evidence="1">
    <location>
        <begin position="85"/>
        <end position="363"/>
    </location>
</feature>
<organism evidence="2 3">
    <name type="scientific">Corchorus capsularis</name>
    <name type="common">Jute</name>
    <dbReference type="NCBI Taxonomy" id="210143"/>
    <lineage>
        <taxon>Eukaryota</taxon>
        <taxon>Viridiplantae</taxon>
        <taxon>Streptophyta</taxon>
        <taxon>Embryophyta</taxon>
        <taxon>Tracheophyta</taxon>
        <taxon>Spermatophyta</taxon>
        <taxon>Magnoliopsida</taxon>
        <taxon>eudicotyledons</taxon>
        <taxon>Gunneridae</taxon>
        <taxon>Pentapetalae</taxon>
        <taxon>rosids</taxon>
        <taxon>malvids</taxon>
        <taxon>Malvales</taxon>
        <taxon>Malvaceae</taxon>
        <taxon>Grewioideae</taxon>
        <taxon>Apeibeae</taxon>
        <taxon>Corchorus</taxon>
    </lineage>
</organism>
<dbReference type="EMBL" id="AWWV01015138">
    <property type="protein sequence ID" value="OMO53763.1"/>
    <property type="molecule type" value="Genomic_DNA"/>
</dbReference>
<evidence type="ECO:0000313" key="3">
    <source>
        <dbReference type="Proteomes" id="UP000188268"/>
    </source>
</evidence>
<dbReference type="PANTHER" id="PTHR44259">
    <property type="entry name" value="OS07G0183000 PROTEIN-RELATED"/>
    <property type="match status" value="1"/>
</dbReference>
<reference evidence="2 3" key="1">
    <citation type="submission" date="2013-09" db="EMBL/GenBank/DDBJ databases">
        <title>Corchorus capsularis genome sequencing.</title>
        <authorList>
            <person name="Alam M."/>
            <person name="Haque M.S."/>
            <person name="Islam M.S."/>
            <person name="Emdad E.M."/>
            <person name="Islam M.M."/>
            <person name="Ahmed B."/>
            <person name="Halim A."/>
            <person name="Hossen Q.M.M."/>
            <person name="Hossain M.Z."/>
            <person name="Ahmed R."/>
            <person name="Khan M.M."/>
            <person name="Islam R."/>
            <person name="Rashid M.M."/>
            <person name="Khan S.A."/>
            <person name="Rahman M.S."/>
            <person name="Alam M."/>
        </authorList>
    </citation>
    <scope>NUCLEOTIDE SEQUENCE [LARGE SCALE GENOMIC DNA]</scope>
    <source>
        <strain evidence="3">cv. CVL-1</strain>
        <tissue evidence="2">Whole seedling</tissue>
    </source>
</reference>
<dbReference type="InterPro" id="IPR005174">
    <property type="entry name" value="KIB1-4_b-propeller"/>
</dbReference>
<dbReference type="SUPFAM" id="SSF81383">
    <property type="entry name" value="F-box domain"/>
    <property type="match status" value="1"/>
</dbReference>
<protein>
    <recommendedName>
        <fullName evidence="1">KIB1-4 beta-propeller domain-containing protein</fullName>
    </recommendedName>
</protein>
<dbReference type="Gramene" id="OMO53763">
    <property type="protein sequence ID" value="OMO53763"/>
    <property type="gene ID" value="CCACVL1_28362"/>
</dbReference>
<dbReference type="Pfam" id="PF03478">
    <property type="entry name" value="Beta-prop_KIB1-4"/>
    <property type="match status" value="1"/>
</dbReference>
<proteinExistence type="predicted"/>
<gene>
    <name evidence="2" type="ORF">CCACVL1_28362</name>
</gene>